<protein>
    <submittedName>
        <fullName evidence="2">Helicase C-terminal domain-containing protein</fullName>
    </submittedName>
</protein>
<evidence type="ECO:0000313" key="1">
    <source>
        <dbReference type="Proteomes" id="UP000095287"/>
    </source>
</evidence>
<evidence type="ECO:0000313" key="2">
    <source>
        <dbReference type="WBParaSite" id="L893_g22391.t1"/>
    </source>
</evidence>
<keyword evidence="1" id="KW-1185">Reference proteome</keyword>
<reference evidence="2" key="1">
    <citation type="submission" date="2016-11" db="UniProtKB">
        <authorList>
            <consortium name="WormBaseParasite"/>
        </authorList>
    </citation>
    <scope>IDENTIFICATION</scope>
</reference>
<proteinExistence type="predicted"/>
<sequence length="188" mass="20966">MEERTVELGAHKIAHLVTRCRRLECTSVVSSAAFLGESLNQSGHRADGALYTICFCDEFIHLLTHPSTVDFSNTLKCERRSLILSALAQKKLAMTAISLELARLFSSVDIFFIGSQGHPTDRPETGTADDSTTHISFRKLETCSCIGKECKQSYEDGHVIFHVRFLATLNGTKNVLCGRERWNYHNTG</sequence>
<accession>A0A1I7Z373</accession>
<organism evidence="1 2">
    <name type="scientific">Steinernema glaseri</name>
    <dbReference type="NCBI Taxonomy" id="37863"/>
    <lineage>
        <taxon>Eukaryota</taxon>
        <taxon>Metazoa</taxon>
        <taxon>Ecdysozoa</taxon>
        <taxon>Nematoda</taxon>
        <taxon>Chromadorea</taxon>
        <taxon>Rhabditida</taxon>
        <taxon>Tylenchina</taxon>
        <taxon>Panagrolaimomorpha</taxon>
        <taxon>Strongyloidoidea</taxon>
        <taxon>Steinernematidae</taxon>
        <taxon>Steinernema</taxon>
    </lineage>
</organism>
<dbReference type="WBParaSite" id="L893_g22391.t1">
    <property type="protein sequence ID" value="L893_g22391.t1"/>
    <property type="gene ID" value="L893_g22391"/>
</dbReference>
<name>A0A1I7Z373_9BILA</name>
<dbReference type="Proteomes" id="UP000095287">
    <property type="component" value="Unplaced"/>
</dbReference>
<dbReference type="AlphaFoldDB" id="A0A1I7Z373"/>